<reference evidence="2" key="1">
    <citation type="journal article" date="2023" name="Front. Plant Sci.">
        <title>Chromosomal-level genome assembly of Melastoma candidum provides insights into trichome evolution.</title>
        <authorList>
            <person name="Zhong Y."/>
            <person name="Wu W."/>
            <person name="Sun C."/>
            <person name="Zou P."/>
            <person name="Liu Y."/>
            <person name="Dai S."/>
            <person name="Zhou R."/>
        </authorList>
    </citation>
    <scope>NUCLEOTIDE SEQUENCE [LARGE SCALE GENOMIC DNA]</scope>
</reference>
<proteinExistence type="predicted"/>
<protein>
    <submittedName>
        <fullName evidence="1">Uncharacterized protein</fullName>
    </submittedName>
</protein>
<name>A0ACB9RRX4_9MYRT</name>
<evidence type="ECO:0000313" key="1">
    <source>
        <dbReference type="EMBL" id="KAI4381931.1"/>
    </source>
</evidence>
<organism evidence="1 2">
    <name type="scientific">Melastoma candidum</name>
    <dbReference type="NCBI Taxonomy" id="119954"/>
    <lineage>
        <taxon>Eukaryota</taxon>
        <taxon>Viridiplantae</taxon>
        <taxon>Streptophyta</taxon>
        <taxon>Embryophyta</taxon>
        <taxon>Tracheophyta</taxon>
        <taxon>Spermatophyta</taxon>
        <taxon>Magnoliopsida</taxon>
        <taxon>eudicotyledons</taxon>
        <taxon>Gunneridae</taxon>
        <taxon>Pentapetalae</taxon>
        <taxon>rosids</taxon>
        <taxon>malvids</taxon>
        <taxon>Myrtales</taxon>
        <taxon>Melastomataceae</taxon>
        <taxon>Melastomatoideae</taxon>
        <taxon>Melastomateae</taxon>
        <taxon>Melastoma</taxon>
    </lineage>
</organism>
<evidence type="ECO:0000313" key="2">
    <source>
        <dbReference type="Proteomes" id="UP001057402"/>
    </source>
</evidence>
<comment type="caution">
    <text evidence="1">The sequence shown here is derived from an EMBL/GenBank/DDBJ whole genome shotgun (WGS) entry which is preliminary data.</text>
</comment>
<dbReference type="EMBL" id="CM042882">
    <property type="protein sequence ID" value="KAI4381931.1"/>
    <property type="molecule type" value="Genomic_DNA"/>
</dbReference>
<accession>A0ACB9RRX4</accession>
<keyword evidence="2" id="KW-1185">Reference proteome</keyword>
<dbReference type="Proteomes" id="UP001057402">
    <property type="component" value="Chromosome 3"/>
</dbReference>
<gene>
    <name evidence="1" type="ORF">MLD38_007948</name>
</gene>
<sequence length="244" mass="27408">MEIDAKEKSTREVRRRKIVDRGSDRIALITGRAPNFPSPPQQPHSSPVSDGDNREFDHFKGHFEGEGVTGLLRNDNFVASPERSEEIHEEDQSRAIVLDKSHQKPVKRLQPRPPPTFFSSKRLNQCILESEIMRALSALAIAFVVVFSNVSGKSGGFVSSRPLYLLFLTDATIVGVRMHFHLQRSLAEVTEEEEDGKLPQDDSQNWDGAVKLLERGLVAYQMVRGVFIDCSVYMVIVMCGLCLL</sequence>